<dbReference type="EMBL" id="UYJE01002814">
    <property type="protein sequence ID" value="VDI13883.1"/>
    <property type="molecule type" value="Genomic_DNA"/>
</dbReference>
<protein>
    <recommendedName>
        <fullName evidence="1">Apple domain-containing protein</fullName>
    </recommendedName>
</protein>
<reference evidence="2" key="1">
    <citation type="submission" date="2018-11" db="EMBL/GenBank/DDBJ databases">
        <authorList>
            <person name="Alioto T."/>
            <person name="Alioto T."/>
        </authorList>
    </citation>
    <scope>NUCLEOTIDE SEQUENCE</scope>
</reference>
<dbReference type="AlphaFoldDB" id="A0A8B6D4U3"/>
<organism evidence="2 3">
    <name type="scientific">Mytilus galloprovincialis</name>
    <name type="common">Mediterranean mussel</name>
    <dbReference type="NCBI Taxonomy" id="29158"/>
    <lineage>
        <taxon>Eukaryota</taxon>
        <taxon>Metazoa</taxon>
        <taxon>Spiralia</taxon>
        <taxon>Lophotrochozoa</taxon>
        <taxon>Mollusca</taxon>
        <taxon>Bivalvia</taxon>
        <taxon>Autobranchia</taxon>
        <taxon>Pteriomorphia</taxon>
        <taxon>Mytilida</taxon>
        <taxon>Mytiloidea</taxon>
        <taxon>Mytilidae</taxon>
        <taxon>Mytilinae</taxon>
        <taxon>Mytilus</taxon>
    </lineage>
</organism>
<name>A0A8B6D4U3_MYTGA</name>
<proteinExistence type="predicted"/>
<gene>
    <name evidence="2" type="ORF">MGAL_10B074281</name>
</gene>
<accession>A0A8B6D4U3</accession>
<dbReference type="InterPro" id="IPR003609">
    <property type="entry name" value="Pan_app"/>
</dbReference>
<sequence>MSVDSPFLCPVKIFLNFGVYIRFFAAFSGSSVTAGQFEGNTYMKGEVMSIISNIGPTMCVNKCKSSYGCNGINFDRQQLTCELLRMNTTADDRSVKSGSMYTAVSSWKT</sequence>
<evidence type="ECO:0000313" key="3">
    <source>
        <dbReference type="Proteomes" id="UP000596742"/>
    </source>
</evidence>
<dbReference type="Pfam" id="PF00024">
    <property type="entry name" value="PAN_1"/>
    <property type="match status" value="1"/>
</dbReference>
<comment type="caution">
    <text evidence="2">The sequence shown here is derived from an EMBL/GenBank/DDBJ whole genome shotgun (WGS) entry which is preliminary data.</text>
</comment>
<feature type="domain" description="Apple" evidence="1">
    <location>
        <begin position="40"/>
        <end position="95"/>
    </location>
</feature>
<feature type="non-terminal residue" evidence="2">
    <location>
        <position position="109"/>
    </location>
</feature>
<dbReference type="Proteomes" id="UP000596742">
    <property type="component" value="Unassembled WGS sequence"/>
</dbReference>
<evidence type="ECO:0000259" key="1">
    <source>
        <dbReference type="Pfam" id="PF00024"/>
    </source>
</evidence>
<evidence type="ECO:0000313" key="2">
    <source>
        <dbReference type="EMBL" id="VDI13883.1"/>
    </source>
</evidence>
<keyword evidence="3" id="KW-1185">Reference proteome</keyword>